<evidence type="ECO:0000313" key="2">
    <source>
        <dbReference type="WBParaSite" id="Hba_13748"/>
    </source>
</evidence>
<dbReference type="GO" id="GO:0003676">
    <property type="term" value="F:nucleic acid binding"/>
    <property type="evidence" value="ECO:0007669"/>
    <property type="project" value="InterPro"/>
</dbReference>
<keyword evidence="1" id="KW-1185">Reference proteome</keyword>
<evidence type="ECO:0000313" key="1">
    <source>
        <dbReference type="Proteomes" id="UP000095283"/>
    </source>
</evidence>
<proteinExistence type="predicted"/>
<dbReference type="Proteomes" id="UP000095283">
    <property type="component" value="Unplaced"/>
</dbReference>
<dbReference type="AlphaFoldDB" id="A0A1I7X8J0"/>
<reference evidence="2" key="1">
    <citation type="submission" date="2016-11" db="UniProtKB">
        <authorList>
            <consortium name="WormBaseParasite"/>
        </authorList>
    </citation>
    <scope>IDENTIFICATION</scope>
</reference>
<dbReference type="WBParaSite" id="Hba_13748">
    <property type="protein sequence ID" value="Hba_13748"/>
    <property type="gene ID" value="Hba_13748"/>
</dbReference>
<dbReference type="Gene3D" id="3.30.420.10">
    <property type="entry name" value="Ribonuclease H-like superfamily/Ribonuclease H"/>
    <property type="match status" value="1"/>
</dbReference>
<name>A0A1I7X8J0_HETBA</name>
<protein>
    <submittedName>
        <fullName evidence="2">BH4_AAA_HYDROXYL_2 domain-containing protein</fullName>
    </submittedName>
</protein>
<organism evidence="1 2">
    <name type="scientific">Heterorhabditis bacteriophora</name>
    <name type="common">Entomopathogenic nematode worm</name>
    <dbReference type="NCBI Taxonomy" id="37862"/>
    <lineage>
        <taxon>Eukaryota</taxon>
        <taxon>Metazoa</taxon>
        <taxon>Ecdysozoa</taxon>
        <taxon>Nematoda</taxon>
        <taxon>Chromadorea</taxon>
        <taxon>Rhabditida</taxon>
        <taxon>Rhabditina</taxon>
        <taxon>Rhabditomorpha</taxon>
        <taxon>Strongyloidea</taxon>
        <taxon>Heterorhabditidae</taxon>
        <taxon>Heterorhabditis</taxon>
    </lineage>
</organism>
<dbReference type="InterPro" id="IPR036397">
    <property type="entry name" value="RNaseH_sf"/>
</dbReference>
<accession>A0A1I7X8J0</accession>
<sequence length="33" mass="3706">MQQIILNLGWEVLSHAASSSDLAPSCYHLFRSM</sequence>